<name>A0A9W6UY00_9ACTN</name>
<sequence>MADVEPAEPAAIGVAEPRKAKSGVNRLARSLPAEELAPFFEQACREFAAAGASELAMWAFTQARKVEKNHPGLVDMDRLHQVFLEFTPMGVVAPTALRDHVGLMAERLEPKQAYDRYREILDAAFAKGVVPYARIYPDTRKLGRPAKVRKSVAEDDLTLRLLRSGALRYASYAVWQAAGPSLSRLVTGDDDAVRLLIAAEPDEDAEDDPELAEEIWRMWVEVLVEVGAGALLSEEWFVQNSGRCALKTLVPLVRQAGERLVPQERAASCLVTDVYSRFDVATEGQLNQETLRWLSANVPTVTEQARQDPNRFAQQLDHFITNLGRAVNIDYVAALRGLWEGVPEFRDELRRQVEQWKAGVASASLPLLSHGLRRLRKLAEHGYADLAPGFADGLRITDPVDALHAALRGGIPEELTFPYEWRTSPGGLVSEEVKLAQHGDRLTAAYRSGHVQVWTPVREKLRAWLKTHDQGLVFWDDGEQLLASLSLGGSMLTFRAVEGDDGEIGLILDPATRTRLPDGPAEAEVTFPHAAGPSRVEYRGGVITVTAPDGTQTARLPYWPLQKTDGRGPVVPPGWWCHLAVTDVRGSKALRDLHREQAARLVELALVGAGAVREEWSRILPDVVERPLRGGVSEYARTAAECVLDAVRLRERLGLPQPALPPSLRTRPELPAGGGVVMLPGMRWVEDAVREALEIPAPPEPRQVRVVTLPDWRRGLRVDFEDTGSAALHTVWPWRTAHHRRFLLENLNAWANTARGDGSGRWRLLRFTAAGRDSKATRGAIWRTPRGVLLVERHIVYEKRLIVWEYVPDGEFGPVELPGWRAYARFASRGWGGPERVLALRRLLDERGPVRPDPAWAHELADRTGMPPADAANIVFGLLEYALPFAYGDIPLSDLPKEIAALFPERGRVKVSWPLQDATREYLMPDDPAELWENGPLIARAAERYLELRDAL</sequence>
<evidence type="ECO:0000313" key="1">
    <source>
        <dbReference type="EMBL" id="GLW65762.1"/>
    </source>
</evidence>
<keyword evidence="2" id="KW-1185">Reference proteome</keyword>
<gene>
    <name evidence="1" type="ORF">Arub01_40060</name>
</gene>
<protein>
    <recommendedName>
        <fullName evidence="3">DUF4132 domain-containing protein</fullName>
    </recommendedName>
</protein>
<evidence type="ECO:0008006" key="3">
    <source>
        <dbReference type="Google" id="ProtNLM"/>
    </source>
</evidence>
<dbReference type="RefSeq" id="WP_146150307.1">
    <property type="nucleotide sequence ID" value="NZ_BSRZ01000010.1"/>
</dbReference>
<dbReference type="AlphaFoldDB" id="A0A9W6UY00"/>
<reference evidence="1" key="1">
    <citation type="submission" date="2023-02" db="EMBL/GenBank/DDBJ databases">
        <title>Actinomadura rubrobrunea NBRC 14622.</title>
        <authorList>
            <person name="Ichikawa N."/>
            <person name="Sato H."/>
            <person name="Tonouchi N."/>
        </authorList>
    </citation>
    <scope>NUCLEOTIDE SEQUENCE</scope>
    <source>
        <strain evidence="1">NBRC 14622</strain>
    </source>
</reference>
<dbReference type="EMBL" id="BSRZ01000010">
    <property type="protein sequence ID" value="GLW65762.1"/>
    <property type="molecule type" value="Genomic_DNA"/>
</dbReference>
<organism evidence="1 2">
    <name type="scientific">Actinomadura rubrobrunea</name>
    <dbReference type="NCBI Taxonomy" id="115335"/>
    <lineage>
        <taxon>Bacteria</taxon>
        <taxon>Bacillati</taxon>
        <taxon>Actinomycetota</taxon>
        <taxon>Actinomycetes</taxon>
        <taxon>Streptosporangiales</taxon>
        <taxon>Thermomonosporaceae</taxon>
        <taxon>Actinomadura</taxon>
    </lineage>
</organism>
<dbReference type="Proteomes" id="UP001165124">
    <property type="component" value="Unassembled WGS sequence"/>
</dbReference>
<accession>A0A9W6UY00</accession>
<evidence type="ECO:0000313" key="2">
    <source>
        <dbReference type="Proteomes" id="UP001165124"/>
    </source>
</evidence>
<proteinExistence type="predicted"/>
<comment type="caution">
    <text evidence="1">The sequence shown here is derived from an EMBL/GenBank/DDBJ whole genome shotgun (WGS) entry which is preliminary data.</text>
</comment>